<dbReference type="Proteomes" id="UP000018050">
    <property type="component" value="Unassembled WGS sequence"/>
</dbReference>
<organism evidence="2 3">
    <name type="scientific">Eimeria acervulina</name>
    <name type="common">Coccidian parasite</name>
    <dbReference type="NCBI Taxonomy" id="5801"/>
    <lineage>
        <taxon>Eukaryota</taxon>
        <taxon>Sar</taxon>
        <taxon>Alveolata</taxon>
        <taxon>Apicomplexa</taxon>
        <taxon>Conoidasida</taxon>
        <taxon>Coccidia</taxon>
        <taxon>Eucoccidiorida</taxon>
        <taxon>Eimeriorina</taxon>
        <taxon>Eimeriidae</taxon>
        <taxon>Eimeria</taxon>
    </lineage>
</organism>
<proteinExistence type="predicted"/>
<dbReference type="VEuPathDB" id="ToxoDB:EAH_00016840"/>
<reference evidence="2" key="2">
    <citation type="submission" date="2013-10" db="EMBL/GenBank/DDBJ databases">
        <authorList>
            <person name="Aslett M."/>
        </authorList>
    </citation>
    <scope>NUCLEOTIDE SEQUENCE</scope>
    <source>
        <strain evidence="2">Houghton</strain>
    </source>
</reference>
<dbReference type="GeneID" id="25269754"/>
<evidence type="ECO:0000256" key="1">
    <source>
        <dbReference type="SAM" id="MobiDB-lite"/>
    </source>
</evidence>
<accession>U6G7R8</accession>
<evidence type="ECO:0000313" key="3">
    <source>
        <dbReference type="Proteomes" id="UP000018050"/>
    </source>
</evidence>
<dbReference type="OMA" id="DCYIADR"/>
<reference evidence="2" key="1">
    <citation type="submission" date="2013-10" db="EMBL/GenBank/DDBJ databases">
        <title>Genomic analysis of the causative agents of coccidiosis in chickens.</title>
        <authorList>
            <person name="Reid A.J."/>
            <person name="Blake D."/>
            <person name="Billington K."/>
            <person name="Browne H."/>
            <person name="Dunn M."/>
            <person name="Hung S."/>
            <person name="Kawahara F."/>
            <person name="Miranda-Saavedra D."/>
            <person name="Mourier T."/>
            <person name="Nagra H."/>
            <person name="Otto T.D."/>
            <person name="Rawlings N."/>
            <person name="Sanchez A."/>
            <person name="Sanders M."/>
            <person name="Subramaniam C."/>
            <person name="Tay Y."/>
            <person name="Dear P."/>
            <person name="Doerig C."/>
            <person name="Gruber A."/>
            <person name="Parkinson J."/>
            <person name="Shirley M."/>
            <person name="Wan K.L."/>
            <person name="Berriman M."/>
            <person name="Tomley F."/>
            <person name="Pain A."/>
        </authorList>
    </citation>
    <scope>NUCLEOTIDE SEQUENCE</scope>
    <source>
        <strain evidence="2">Houghton</strain>
    </source>
</reference>
<sequence>MRVSLPVNEYGVIIEMPEVVVEEGQTQKLIWKDIELRDTQFGSLLACICDFQYIANSSYREIGTCTKTEDFNIHGGMLTIMGVSSASAAAWLQQAFRIETSVAIKTVQQGRLPYGMAVSEEISLFKVGRYIVCWTGEGTDGKATGVVTLFQTTGFDASTKQVATYAPSSAGANETLFSVFVLHGGRNVNLNSISFTLREATESPCQGDTLAQSSQVSSFQEDDEREVVRGSGFLLRPGSSGQLQTRTALHICLETGSRSLFTGFAMVAEFSLYQPWQVNKKGRQLGVPLGVHAVTLSPFSPLGLHWLHNDTSGLINGDKESVFTKGQFSKTLTFEVYEQETVVNLWTHDDTAPVLLLTLQRSGWLSLSTDITFERFFLYAAETGEQAAVRKYDARDPGSLLIAAADAVSSEPLHAPCCLLTVYEDTATQTNPSILLLDSKGGNFVWLDGLELSLVQSKNNWQGLKSPLQYPTSLACLPREKEESVSSSGDEAQETEETEAKEEQQGDTSSGNDFWGLYDCYIADRDGDRIVHIEVDAAAKQSALVSEIAYAGPKATRLTRPLDLVAFKYNGETLLFVLQEGKVGIDLLVPTSGGATDYHGSSQDTAGLNLGAPTSAFSVEVGERGSGLDFARLVVYRTSLEDIFVQSVSLDATAVAPAFTYTHAGWYTVGDEVLLEPLIAGRTSMSTWKDTVSNTGCLGTRCPANSSSTVSGATTAEERKCACNPGYVYDKDLDSCILAAAGTFSPGGYRASAFACPLNTTTVSDSTGPFTSLQDCACNKGFEPASAESLNDSNSSAYKFREWLRSIPECLPGYEAVFPSWGLGMITCRAVEKGTFKDMLSNTPAQNCPFGAKSETVGADSLSLCVCGAGEYRDTATNRCMVRTVHASASFRLSPFVSFSVSLSAHLSPFVSIHLLYLIVCLRLSPLVSL</sequence>
<dbReference type="AlphaFoldDB" id="U6G7R8"/>
<feature type="compositionally biased region" description="Acidic residues" evidence="1">
    <location>
        <begin position="491"/>
        <end position="500"/>
    </location>
</feature>
<feature type="region of interest" description="Disordered" evidence="1">
    <location>
        <begin position="479"/>
        <end position="511"/>
    </location>
</feature>
<evidence type="ECO:0000313" key="2">
    <source>
        <dbReference type="EMBL" id="CDI76225.1"/>
    </source>
</evidence>
<name>U6G7R8_EIMAC</name>
<dbReference type="SMART" id="SM01411">
    <property type="entry name" value="Ephrin_rec_like"/>
    <property type="match status" value="2"/>
</dbReference>
<dbReference type="EMBL" id="HG670337">
    <property type="protein sequence ID" value="CDI76225.1"/>
    <property type="molecule type" value="Genomic_DNA"/>
</dbReference>
<gene>
    <name evidence="2" type="ORF">EAH_00016840</name>
</gene>
<dbReference type="RefSeq" id="XP_013253203.1">
    <property type="nucleotide sequence ID" value="XM_013397749.1"/>
</dbReference>
<keyword evidence="3" id="KW-1185">Reference proteome</keyword>
<dbReference type="Gene3D" id="2.10.50.10">
    <property type="entry name" value="Tumor Necrosis Factor Receptor, subunit A, domain 2"/>
    <property type="match status" value="1"/>
</dbReference>
<dbReference type="OrthoDB" id="347275at2759"/>
<protein>
    <submittedName>
        <fullName evidence="2">Uncharacterized protein</fullName>
    </submittedName>
</protein>